<evidence type="ECO:0000256" key="9">
    <source>
        <dbReference type="HAMAP-Rule" id="MF_00096"/>
    </source>
</evidence>
<feature type="compositionally biased region" description="Basic and acidic residues" evidence="10">
    <location>
        <begin position="829"/>
        <end position="839"/>
    </location>
</feature>
<gene>
    <name evidence="9 12" type="primary">mutS</name>
    <name evidence="12" type="ORF">COOX1_1788</name>
</gene>
<evidence type="ECO:0000256" key="7">
    <source>
        <dbReference type="ARBA" id="ARBA00023204"/>
    </source>
</evidence>
<dbReference type="GO" id="GO:0005524">
    <property type="term" value="F:ATP binding"/>
    <property type="evidence" value="ECO:0007669"/>
    <property type="project" value="UniProtKB-UniRule"/>
</dbReference>
<dbReference type="Gene3D" id="1.10.1420.10">
    <property type="match status" value="2"/>
</dbReference>
<evidence type="ECO:0000313" key="13">
    <source>
        <dbReference type="Proteomes" id="UP000502196"/>
    </source>
</evidence>
<dbReference type="RefSeq" id="WP_170085596.1">
    <property type="nucleotide sequence ID" value="NZ_CP047971.1"/>
</dbReference>
<dbReference type="EMBL" id="LR792683">
    <property type="protein sequence ID" value="CAB3393194.1"/>
    <property type="molecule type" value="Genomic_DNA"/>
</dbReference>
<dbReference type="SUPFAM" id="SSF55271">
    <property type="entry name" value="DNA repair protein MutS, domain I"/>
    <property type="match status" value="1"/>
</dbReference>
<accession>A0A6F9E9V4</accession>
<organism evidence="12 13">
    <name type="scientific">Kyrpidia spormannii</name>
    <dbReference type="NCBI Taxonomy" id="2055160"/>
    <lineage>
        <taxon>Bacteria</taxon>
        <taxon>Bacillati</taxon>
        <taxon>Bacillota</taxon>
        <taxon>Bacilli</taxon>
        <taxon>Bacillales</taxon>
        <taxon>Alicyclobacillaceae</taxon>
        <taxon>Kyrpidia</taxon>
    </lineage>
</organism>
<evidence type="ECO:0000256" key="1">
    <source>
        <dbReference type="ARBA" id="ARBA00006271"/>
    </source>
</evidence>
<dbReference type="PIRSF" id="PIRSF037677">
    <property type="entry name" value="DNA_mis_repair_Msh6"/>
    <property type="match status" value="1"/>
</dbReference>
<dbReference type="InterPro" id="IPR007696">
    <property type="entry name" value="DNA_mismatch_repair_MutS_core"/>
</dbReference>
<dbReference type="PANTHER" id="PTHR11361">
    <property type="entry name" value="DNA MISMATCH REPAIR PROTEIN MUTS FAMILY MEMBER"/>
    <property type="match status" value="1"/>
</dbReference>
<comment type="similarity">
    <text evidence="1 9">Belongs to the DNA mismatch repair MutS family.</text>
</comment>
<dbReference type="GO" id="GO:0003684">
    <property type="term" value="F:damaged DNA binding"/>
    <property type="evidence" value="ECO:0007669"/>
    <property type="project" value="UniProtKB-UniRule"/>
</dbReference>
<dbReference type="SUPFAM" id="SSF48334">
    <property type="entry name" value="DNA repair protein MutS, domain III"/>
    <property type="match status" value="1"/>
</dbReference>
<dbReference type="GO" id="GO:0005829">
    <property type="term" value="C:cytosol"/>
    <property type="evidence" value="ECO:0007669"/>
    <property type="project" value="TreeGrafter"/>
</dbReference>
<dbReference type="NCBIfam" id="TIGR01070">
    <property type="entry name" value="mutS1"/>
    <property type="match status" value="1"/>
</dbReference>
<name>A0A6F9E9V4_9BACL</name>
<dbReference type="Gene3D" id="3.40.50.300">
    <property type="entry name" value="P-loop containing nucleotide triphosphate hydrolases"/>
    <property type="match status" value="1"/>
</dbReference>
<evidence type="ECO:0000313" key="12">
    <source>
        <dbReference type="EMBL" id="CAB3393194.1"/>
    </source>
</evidence>
<keyword evidence="7 9" id="KW-0234">DNA repair</keyword>
<evidence type="ECO:0000256" key="6">
    <source>
        <dbReference type="ARBA" id="ARBA00023125"/>
    </source>
</evidence>
<protein>
    <recommendedName>
        <fullName evidence="2 9">DNA mismatch repair protein MutS</fullName>
    </recommendedName>
</protein>
<dbReference type="Proteomes" id="UP000502196">
    <property type="component" value="Chromosome"/>
</dbReference>
<dbReference type="InterPro" id="IPR017261">
    <property type="entry name" value="DNA_mismatch_repair_MutS/MSH"/>
</dbReference>
<dbReference type="FunFam" id="3.40.1170.10:FF:000001">
    <property type="entry name" value="DNA mismatch repair protein MutS"/>
    <property type="match status" value="1"/>
</dbReference>
<dbReference type="InterPro" id="IPR007695">
    <property type="entry name" value="DNA_mismatch_repair_MutS-lik_N"/>
</dbReference>
<dbReference type="Pfam" id="PF00488">
    <property type="entry name" value="MutS_V"/>
    <property type="match status" value="1"/>
</dbReference>
<dbReference type="InterPro" id="IPR027417">
    <property type="entry name" value="P-loop_NTPase"/>
</dbReference>
<feature type="domain" description="DNA mismatch repair proteins mutS family" evidence="11">
    <location>
        <begin position="681"/>
        <end position="697"/>
    </location>
</feature>
<comment type="function">
    <text evidence="8 9">This protein is involved in the repair of mismatches in DNA. It is possible that it carries out the mismatch recognition step. This protein has a weak ATPase activity.</text>
</comment>
<evidence type="ECO:0000256" key="3">
    <source>
        <dbReference type="ARBA" id="ARBA00022741"/>
    </source>
</evidence>
<dbReference type="FunFam" id="1.10.1420.10:FF:000007">
    <property type="entry name" value="DNA mismatch repair protein MutS"/>
    <property type="match status" value="1"/>
</dbReference>
<evidence type="ECO:0000259" key="11">
    <source>
        <dbReference type="PROSITE" id="PS00486"/>
    </source>
</evidence>
<dbReference type="GO" id="GO:0030983">
    <property type="term" value="F:mismatched DNA binding"/>
    <property type="evidence" value="ECO:0007669"/>
    <property type="project" value="InterPro"/>
</dbReference>
<evidence type="ECO:0000256" key="2">
    <source>
        <dbReference type="ARBA" id="ARBA00021982"/>
    </source>
</evidence>
<dbReference type="CDD" id="cd03284">
    <property type="entry name" value="ABC_MutS1"/>
    <property type="match status" value="1"/>
</dbReference>
<keyword evidence="5 9" id="KW-0067">ATP-binding</keyword>
<dbReference type="NCBIfam" id="NF003810">
    <property type="entry name" value="PRK05399.1"/>
    <property type="match status" value="1"/>
</dbReference>
<proteinExistence type="inferred from homology"/>
<dbReference type="SUPFAM" id="SSF52540">
    <property type="entry name" value="P-loop containing nucleoside triphosphate hydrolases"/>
    <property type="match status" value="1"/>
</dbReference>
<keyword evidence="6 9" id="KW-0238">DNA-binding</keyword>
<dbReference type="Gene3D" id="3.30.420.110">
    <property type="entry name" value="MutS, connector domain"/>
    <property type="match status" value="1"/>
</dbReference>
<dbReference type="PANTHER" id="PTHR11361:SF34">
    <property type="entry name" value="DNA MISMATCH REPAIR PROTEIN MSH1, MITOCHONDRIAL"/>
    <property type="match status" value="1"/>
</dbReference>
<dbReference type="Pfam" id="PF05192">
    <property type="entry name" value="MutS_III"/>
    <property type="match status" value="1"/>
</dbReference>
<feature type="region of interest" description="Disordered" evidence="10">
    <location>
        <begin position="809"/>
        <end position="839"/>
    </location>
</feature>
<feature type="binding site" evidence="9">
    <location>
        <begin position="607"/>
        <end position="614"/>
    </location>
    <ligand>
        <name>ATP</name>
        <dbReference type="ChEBI" id="CHEBI:30616"/>
    </ligand>
</feature>
<evidence type="ECO:0000256" key="10">
    <source>
        <dbReference type="SAM" id="MobiDB-lite"/>
    </source>
</evidence>
<dbReference type="InterPro" id="IPR036187">
    <property type="entry name" value="DNA_mismatch_repair_MutS_sf"/>
</dbReference>
<reference evidence="12 13" key="1">
    <citation type="submission" date="2020-04" db="EMBL/GenBank/DDBJ databases">
        <authorList>
            <person name="Hogendoorn C."/>
        </authorList>
    </citation>
    <scope>NUCLEOTIDE SEQUENCE [LARGE SCALE GENOMIC DNA]</scope>
    <source>
        <strain evidence="12">COOX1</strain>
    </source>
</reference>
<dbReference type="GO" id="GO:0006298">
    <property type="term" value="P:mismatch repair"/>
    <property type="evidence" value="ECO:0007669"/>
    <property type="project" value="UniProtKB-UniRule"/>
</dbReference>
<dbReference type="InterPro" id="IPR005748">
    <property type="entry name" value="DNA_mismatch_repair_MutS"/>
</dbReference>
<dbReference type="AlphaFoldDB" id="A0A6F9E9V4"/>
<evidence type="ECO:0000256" key="5">
    <source>
        <dbReference type="ARBA" id="ARBA00022840"/>
    </source>
</evidence>
<dbReference type="FunFam" id="3.40.50.300:FF:000870">
    <property type="entry name" value="MutS protein homolog 4"/>
    <property type="match status" value="1"/>
</dbReference>
<dbReference type="InterPro" id="IPR007861">
    <property type="entry name" value="DNA_mismatch_repair_MutS_clamp"/>
</dbReference>
<dbReference type="Pfam" id="PF05190">
    <property type="entry name" value="MutS_IV"/>
    <property type="match status" value="1"/>
</dbReference>
<sequence length="879" mass="97561">MSYTPMMQQYLDVKGRCPDALLMFRLGDFYELFFEDAEIAARELEITLTGREAGGGRRVPMCGVPYHAVEGYIAALVERGYKVAICDQMEDPALAKGLVRREITRIVTPGTLLEDRGKEEKEQRLIGAVIPIPEGWSVAFADLSTGDRWAGAAHSIEQVMDDGLRYRPAEWLIPEEAAGEPWVTQLSKSTEAILTHRGHGKKTFTRMENGGWDDLPEAGGEEALAAIASYIEETQRRQLVHWKPVQPLHDATYMAVDAFARRNLELVQTVREGRRTGSLLWLLDETVTAMGGRLLRQWLERPLIDPGAIARRQDGIEELVGQWMRRNQLREDLRCVYDLERLLGRVSYGSAGPRDLRAVAQSLSQAPKLAAGLAGARSSILADIERRLDPCEEVRDLLDRALADDPPATAKEPGVIRDGFSPELDELRRASREGRSWIAALEQRERERTGIKSLKIGYNRVFGYYIEVTKANLALVPREYERRQTLAASERYVTPELKEMESRILDAQERAETIEYQLFVELRGTVVKALPRLQRLAGAMAELDVLCALAEVAAKRRYTRPVVDDSSVIEIRGGRHPVVEAVLPDGTFVPNDTFLDGDNRRVALITGPNMAGKSTYMRQVALIVLLAQVGSFVPADSARIGIVDRLFTRIGAADDLVAGQSTFMVEMVELATILRNATPRSLIILDEIGRGTSTYDGMSIARAAVEYIHDPTRVGARTLFATHYHELTGLADELPGVHNFSTEVREDSGGIVFLHRLVDRPADRSYGIHVARLAGLPEDLLERAEAILTSMEQVQQGLSQTAAACVGGEGGGADRDLPKVPQETGGRSTADEAGRGLDKAPLHPVLERLRKARVLDMTPIQALQELYELHLLVREENEP</sequence>
<evidence type="ECO:0000256" key="4">
    <source>
        <dbReference type="ARBA" id="ARBA00022763"/>
    </source>
</evidence>
<dbReference type="Gene3D" id="3.40.1170.10">
    <property type="entry name" value="DNA repair protein MutS, domain I"/>
    <property type="match status" value="1"/>
</dbReference>
<dbReference type="InterPro" id="IPR045076">
    <property type="entry name" value="MutS"/>
</dbReference>
<dbReference type="InterPro" id="IPR036678">
    <property type="entry name" value="MutS_con_dom_sf"/>
</dbReference>
<dbReference type="SMART" id="SM00534">
    <property type="entry name" value="MUTSac"/>
    <property type="match status" value="1"/>
</dbReference>
<dbReference type="InterPro" id="IPR000432">
    <property type="entry name" value="DNA_mismatch_repair_MutS_C"/>
</dbReference>
<evidence type="ECO:0000256" key="8">
    <source>
        <dbReference type="ARBA" id="ARBA00024647"/>
    </source>
</evidence>
<dbReference type="Pfam" id="PF01624">
    <property type="entry name" value="MutS_I"/>
    <property type="match status" value="1"/>
</dbReference>
<dbReference type="PROSITE" id="PS00486">
    <property type="entry name" value="DNA_MISMATCH_REPAIR_2"/>
    <property type="match status" value="1"/>
</dbReference>
<dbReference type="InterPro" id="IPR016151">
    <property type="entry name" value="DNA_mismatch_repair_MutS_N"/>
</dbReference>
<dbReference type="GO" id="GO:0140664">
    <property type="term" value="F:ATP-dependent DNA damage sensor activity"/>
    <property type="evidence" value="ECO:0007669"/>
    <property type="project" value="InterPro"/>
</dbReference>
<dbReference type="SMART" id="SM00533">
    <property type="entry name" value="MUTSd"/>
    <property type="match status" value="1"/>
</dbReference>
<keyword evidence="4 9" id="KW-0227">DNA damage</keyword>
<dbReference type="SUPFAM" id="SSF53150">
    <property type="entry name" value="DNA repair protein MutS, domain II"/>
    <property type="match status" value="1"/>
</dbReference>
<dbReference type="HAMAP" id="MF_00096">
    <property type="entry name" value="MutS"/>
    <property type="match status" value="1"/>
</dbReference>
<keyword evidence="3 9" id="KW-0547">Nucleotide-binding</keyword>